<dbReference type="Pfam" id="PF08867">
    <property type="entry name" value="FRG"/>
    <property type="match status" value="1"/>
</dbReference>
<gene>
    <name evidence="2" type="ORF">T230_07885</name>
</gene>
<evidence type="ECO:0000259" key="1">
    <source>
        <dbReference type="SMART" id="SM00901"/>
    </source>
</evidence>
<reference evidence="2 3" key="1">
    <citation type="submission" date="2013-11" db="EMBL/GenBank/DDBJ databases">
        <title>Single cell genomics of uncultured Tannerella BU063 (oral taxon 286).</title>
        <authorList>
            <person name="Beall C.J."/>
            <person name="Campbell A.G."/>
            <person name="Griffen A.L."/>
            <person name="Podar M."/>
            <person name="Leys E.J."/>
        </authorList>
    </citation>
    <scope>NUCLEOTIDE SEQUENCE [LARGE SCALE GENOMIC DNA]</scope>
    <source>
        <strain evidence="2">Cell 1/3</strain>
    </source>
</reference>
<dbReference type="Proteomes" id="UP000034982">
    <property type="component" value="Unassembled WGS sequence"/>
</dbReference>
<dbReference type="SMART" id="SM00901">
    <property type="entry name" value="FRG"/>
    <property type="match status" value="1"/>
</dbReference>
<dbReference type="PATRIC" id="fig|1411022.3.peg.813"/>
<dbReference type="AlphaFoldDB" id="W2CLN5"/>
<name>W2CLN5_9BACT</name>
<comment type="caution">
    <text evidence="2">The sequence shown here is derived from an EMBL/GenBank/DDBJ whole genome shotgun (WGS) entry which is preliminary data.</text>
</comment>
<sequence>MDNKMTLETYRSLEEKEEFFGVKNREKGVRYHKIDTIKDVDNCLIDIKNVVKGLQKDNSIFAFRGVSEAKYKLYTSAQREWLTNEWGRQGITFSDFVGRQLIYMKTKFIKDYFRSMEIALNDMLLLSFLQHYGAPSPLLDFTTAPRAALFFAMEHMQSISPGSQDISNYSSFYILLIDKRRSLDLHLQKQFEEAAELEVRMKDLSGPDDIKIPEEAVKLYPRIFDWLPNEKIGNGLCHSRLRFLSNPLETKRFRHKDLPNLYWSNPNIIAQRGCFLFQTNEEKPLDKIIIEEPDVEKEKTGAVSIICLDIHKSLAPYIREKYLKPKGITKESLFPDFNAIANGAYAAFQRDPLGKSLQPDLPDSKG</sequence>
<evidence type="ECO:0000313" key="3">
    <source>
        <dbReference type="Proteomes" id="UP000034982"/>
    </source>
</evidence>
<dbReference type="InterPro" id="IPR014966">
    <property type="entry name" value="FRG-dom"/>
</dbReference>
<protein>
    <recommendedName>
        <fullName evidence="1">FRG domain-containing protein</fullName>
    </recommendedName>
</protein>
<accession>W2CLN5</accession>
<organism evidence="2 3">
    <name type="scientific">Tannerella sp. oral taxon BU063 isolate Cell 1/3</name>
    <dbReference type="NCBI Taxonomy" id="1411022"/>
    <lineage>
        <taxon>Bacteria</taxon>
        <taxon>Pseudomonadati</taxon>
        <taxon>Bacteroidota</taxon>
        <taxon>Bacteroidia</taxon>
        <taxon>Bacteroidales</taxon>
        <taxon>Tannerellaceae</taxon>
        <taxon>Tannerella</taxon>
    </lineage>
</organism>
<proteinExistence type="predicted"/>
<dbReference type="EMBL" id="AYYE01000979">
    <property type="protein sequence ID" value="ETK08055.1"/>
    <property type="molecule type" value="Genomic_DNA"/>
</dbReference>
<evidence type="ECO:0000313" key="2">
    <source>
        <dbReference type="EMBL" id="ETK08055.1"/>
    </source>
</evidence>
<feature type="domain" description="FRG" evidence="1">
    <location>
        <begin position="57"/>
        <end position="160"/>
    </location>
</feature>